<name>A0A4R5TKN6_9GAMM</name>
<proteinExistence type="predicted"/>
<feature type="compositionally biased region" description="Low complexity" evidence="1">
    <location>
        <begin position="310"/>
        <end position="321"/>
    </location>
</feature>
<feature type="compositionally biased region" description="Low complexity" evidence="1">
    <location>
        <begin position="292"/>
        <end position="303"/>
    </location>
</feature>
<dbReference type="Proteomes" id="UP000294796">
    <property type="component" value="Unassembled WGS sequence"/>
</dbReference>
<dbReference type="EMBL" id="SMTF01000010">
    <property type="protein sequence ID" value="TDK23127.1"/>
    <property type="molecule type" value="Genomic_DNA"/>
</dbReference>
<accession>A0A4R5TKN6</accession>
<feature type="compositionally biased region" description="Acidic residues" evidence="1">
    <location>
        <begin position="323"/>
        <end position="334"/>
    </location>
</feature>
<protein>
    <submittedName>
        <fullName evidence="2">Uncharacterized protein</fullName>
    </submittedName>
</protein>
<evidence type="ECO:0000313" key="3">
    <source>
        <dbReference type="Proteomes" id="UP000294796"/>
    </source>
</evidence>
<dbReference type="AlphaFoldDB" id="A0A4R5TKN6"/>
<evidence type="ECO:0000256" key="1">
    <source>
        <dbReference type="SAM" id="MobiDB-lite"/>
    </source>
</evidence>
<reference evidence="2 3" key="1">
    <citation type="submission" date="2019-03" db="EMBL/GenBank/DDBJ databases">
        <title>Luteimonas zhaokaii sp.nov., isolated from the rectal contents of Plateau pika in Yushu, Qinghai Province, China.</title>
        <authorList>
            <person name="Zhang G."/>
        </authorList>
    </citation>
    <scope>NUCLEOTIDE SEQUENCE [LARGE SCALE GENOMIC DNA]</scope>
    <source>
        <strain evidence="2 3">B9</strain>
    </source>
</reference>
<feature type="region of interest" description="Disordered" evidence="1">
    <location>
        <begin position="292"/>
        <end position="334"/>
    </location>
</feature>
<dbReference type="OrthoDB" id="5983225at2"/>
<gene>
    <name evidence="2" type="ORF">E2F46_12245</name>
</gene>
<dbReference type="RefSeq" id="WP_133322437.1">
    <property type="nucleotide sequence ID" value="NZ_SMTF01000010.1"/>
</dbReference>
<comment type="caution">
    <text evidence="2">The sequence shown here is derived from an EMBL/GenBank/DDBJ whole genome shotgun (WGS) entry which is preliminary data.</text>
</comment>
<organism evidence="2 3">
    <name type="scientific">Luteimonas aestuarii</name>
    <dbReference type="NCBI Taxonomy" id="453837"/>
    <lineage>
        <taxon>Bacteria</taxon>
        <taxon>Pseudomonadati</taxon>
        <taxon>Pseudomonadota</taxon>
        <taxon>Gammaproteobacteria</taxon>
        <taxon>Lysobacterales</taxon>
        <taxon>Lysobacteraceae</taxon>
        <taxon>Luteimonas</taxon>
    </lineage>
</organism>
<keyword evidence="3" id="KW-1185">Reference proteome</keyword>
<evidence type="ECO:0000313" key="2">
    <source>
        <dbReference type="EMBL" id="TDK23127.1"/>
    </source>
</evidence>
<sequence>MLLLSCFALPVFANKRTLPDVPIATSAPIEIVLTQQELAVDVPDNSGAAMQFGLIGALVGTAISNAQVKNAEQRVAELRNLMLDYPFNDRIEQALRSKLAAGGISGDAGVRVLHSTWDADPAGMPSDGTVVMLVPRYSMLNNFELLSVKLALQQVERSIRSNGKPRQKVLFTRTYAFNFPLSKIAGSGAEEDAARWLAFGEGPLASLLDLGIDQVTDMLVYDLSSEGRQEAGLPVRGHGGEVRGLSYGGRVVREHDDWIWLRAGPGAMRTLVAHSPVDEPRMALLAVPKAPVAAEGTTGDGTPPADPADGDAPPEASPAGEVDATDEPEVTVGH</sequence>